<sequence length="93" mass="10866">MWVICTALQLVMVLEELCTLFSLNVTITTLLRNPFTEEQDEGMLEEIHFPLNDRNDIPSLESKLRDPNEEKKVVSKLWYLNFNCPCMGRKDFG</sequence>
<dbReference type="Proteomes" id="UP000324222">
    <property type="component" value="Unassembled WGS sequence"/>
</dbReference>
<reference evidence="1 2" key="1">
    <citation type="submission" date="2019-05" db="EMBL/GenBank/DDBJ databases">
        <title>Another draft genome of Portunus trituberculatus and its Hox gene families provides insights of decapod evolution.</title>
        <authorList>
            <person name="Jeong J.-H."/>
            <person name="Song I."/>
            <person name="Kim S."/>
            <person name="Choi T."/>
            <person name="Kim D."/>
            <person name="Ryu S."/>
            <person name="Kim W."/>
        </authorList>
    </citation>
    <scope>NUCLEOTIDE SEQUENCE [LARGE SCALE GENOMIC DNA]</scope>
    <source>
        <tissue evidence="1">Muscle</tissue>
    </source>
</reference>
<evidence type="ECO:0000313" key="1">
    <source>
        <dbReference type="EMBL" id="MPC65217.1"/>
    </source>
</evidence>
<accession>A0A5B7H7B7</accession>
<name>A0A5B7H7B7_PORTR</name>
<protein>
    <submittedName>
        <fullName evidence="1">Uncharacterized protein</fullName>
    </submittedName>
</protein>
<dbReference type="EMBL" id="VSRR010023070">
    <property type="protein sequence ID" value="MPC65217.1"/>
    <property type="molecule type" value="Genomic_DNA"/>
</dbReference>
<proteinExistence type="predicted"/>
<organism evidence="1 2">
    <name type="scientific">Portunus trituberculatus</name>
    <name type="common">Swimming crab</name>
    <name type="synonym">Neptunus trituberculatus</name>
    <dbReference type="NCBI Taxonomy" id="210409"/>
    <lineage>
        <taxon>Eukaryota</taxon>
        <taxon>Metazoa</taxon>
        <taxon>Ecdysozoa</taxon>
        <taxon>Arthropoda</taxon>
        <taxon>Crustacea</taxon>
        <taxon>Multicrustacea</taxon>
        <taxon>Malacostraca</taxon>
        <taxon>Eumalacostraca</taxon>
        <taxon>Eucarida</taxon>
        <taxon>Decapoda</taxon>
        <taxon>Pleocyemata</taxon>
        <taxon>Brachyura</taxon>
        <taxon>Eubrachyura</taxon>
        <taxon>Portunoidea</taxon>
        <taxon>Portunidae</taxon>
        <taxon>Portuninae</taxon>
        <taxon>Portunus</taxon>
    </lineage>
</organism>
<evidence type="ECO:0000313" key="2">
    <source>
        <dbReference type="Proteomes" id="UP000324222"/>
    </source>
</evidence>
<gene>
    <name evidence="1" type="ORF">E2C01_059349</name>
</gene>
<dbReference type="AlphaFoldDB" id="A0A5B7H7B7"/>
<comment type="caution">
    <text evidence="1">The sequence shown here is derived from an EMBL/GenBank/DDBJ whole genome shotgun (WGS) entry which is preliminary data.</text>
</comment>
<keyword evidence="2" id="KW-1185">Reference proteome</keyword>